<dbReference type="InterPro" id="IPR004358">
    <property type="entry name" value="Sig_transdc_His_kin-like_C"/>
</dbReference>
<dbReference type="PROSITE" id="PS50110">
    <property type="entry name" value="RESPONSE_REGULATORY"/>
    <property type="match status" value="1"/>
</dbReference>
<dbReference type="EMBL" id="JAGUCO010000004">
    <property type="protein sequence ID" value="MBS2098179.1"/>
    <property type="molecule type" value="Genomic_DNA"/>
</dbReference>
<dbReference type="InterPro" id="IPR036097">
    <property type="entry name" value="HisK_dim/P_sf"/>
</dbReference>
<dbReference type="Proteomes" id="UP000708576">
    <property type="component" value="Unassembled WGS sequence"/>
</dbReference>
<feature type="transmembrane region" description="Helical" evidence="6">
    <location>
        <begin position="181"/>
        <end position="205"/>
    </location>
</feature>
<feature type="transmembrane region" description="Helical" evidence="6">
    <location>
        <begin position="142"/>
        <end position="161"/>
    </location>
</feature>
<feature type="modified residue" description="4-aspartylphosphate" evidence="5">
    <location>
        <position position="538"/>
    </location>
</feature>
<dbReference type="PROSITE" id="PS50109">
    <property type="entry name" value="HIS_KIN"/>
    <property type="match status" value="1"/>
</dbReference>
<dbReference type="CDD" id="cd16922">
    <property type="entry name" value="HATPase_EvgS-ArcB-TorS-like"/>
    <property type="match status" value="1"/>
</dbReference>
<feature type="domain" description="Histidine kinase" evidence="7">
    <location>
        <begin position="242"/>
        <end position="464"/>
    </location>
</feature>
<name>A0ABS5JTH5_9BACT</name>
<proteinExistence type="predicted"/>
<evidence type="ECO:0000256" key="3">
    <source>
        <dbReference type="ARBA" id="ARBA00022553"/>
    </source>
</evidence>
<dbReference type="SMART" id="SM00448">
    <property type="entry name" value="REC"/>
    <property type="match status" value="1"/>
</dbReference>
<evidence type="ECO:0000256" key="1">
    <source>
        <dbReference type="ARBA" id="ARBA00000085"/>
    </source>
</evidence>
<reference evidence="9 10" key="1">
    <citation type="journal article" date="2015" name="Int. J. Syst. Evol. Microbiol.">
        <title>Carboxylicivirga linearis sp. nov., isolated from a sea cucumber culture pond.</title>
        <authorList>
            <person name="Wang F.Q."/>
            <person name="Zhou Y.X."/>
            <person name="Lin X.Z."/>
            <person name="Chen G.J."/>
            <person name="Du Z.J."/>
        </authorList>
    </citation>
    <scope>NUCLEOTIDE SEQUENCE [LARGE SCALE GENOMIC DNA]</scope>
    <source>
        <strain evidence="9 10">FB218</strain>
    </source>
</reference>
<comment type="caution">
    <text evidence="9">The sequence shown here is derived from an EMBL/GenBank/DDBJ whole genome shotgun (WGS) entry which is preliminary data.</text>
</comment>
<evidence type="ECO:0000256" key="6">
    <source>
        <dbReference type="SAM" id="Phobius"/>
    </source>
</evidence>
<gene>
    <name evidence="9" type="ORF">KEM10_07785</name>
</gene>
<dbReference type="InterPro" id="IPR011006">
    <property type="entry name" value="CheY-like_superfamily"/>
</dbReference>
<dbReference type="Pfam" id="PF00072">
    <property type="entry name" value="Response_reg"/>
    <property type="match status" value="1"/>
</dbReference>
<dbReference type="CDD" id="cd17546">
    <property type="entry name" value="REC_hyHK_CKI1_RcsC-like"/>
    <property type="match status" value="1"/>
</dbReference>
<keyword evidence="3 5" id="KW-0597">Phosphoprotein</keyword>
<evidence type="ECO:0000256" key="5">
    <source>
        <dbReference type="PROSITE-ProRule" id="PRU00169"/>
    </source>
</evidence>
<dbReference type="InterPro" id="IPR036890">
    <property type="entry name" value="HATPase_C_sf"/>
</dbReference>
<dbReference type="EC" id="2.7.13.3" evidence="2"/>
<dbReference type="SUPFAM" id="SSF52172">
    <property type="entry name" value="CheY-like"/>
    <property type="match status" value="1"/>
</dbReference>
<dbReference type="Gene3D" id="3.30.565.10">
    <property type="entry name" value="Histidine kinase-like ATPase, C-terminal domain"/>
    <property type="match status" value="1"/>
</dbReference>
<dbReference type="InterPro" id="IPR005467">
    <property type="entry name" value="His_kinase_dom"/>
</dbReference>
<evidence type="ECO:0000259" key="8">
    <source>
        <dbReference type="PROSITE" id="PS50110"/>
    </source>
</evidence>
<evidence type="ECO:0000256" key="2">
    <source>
        <dbReference type="ARBA" id="ARBA00012438"/>
    </source>
</evidence>
<keyword evidence="10" id="KW-1185">Reference proteome</keyword>
<dbReference type="Pfam" id="PF02518">
    <property type="entry name" value="HATPase_c"/>
    <property type="match status" value="1"/>
</dbReference>
<dbReference type="CDD" id="cd00082">
    <property type="entry name" value="HisKA"/>
    <property type="match status" value="1"/>
</dbReference>
<comment type="catalytic activity">
    <reaction evidence="1">
        <text>ATP + protein L-histidine = ADP + protein N-phospho-L-histidine.</text>
        <dbReference type="EC" id="2.7.13.3"/>
    </reaction>
</comment>
<dbReference type="SUPFAM" id="SSF55874">
    <property type="entry name" value="ATPase domain of HSP90 chaperone/DNA topoisomerase II/histidine kinase"/>
    <property type="match status" value="1"/>
</dbReference>
<accession>A0ABS5JTH5</accession>
<dbReference type="Gene3D" id="1.10.287.130">
    <property type="match status" value="1"/>
</dbReference>
<dbReference type="InterPro" id="IPR003661">
    <property type="entry name" value="HisK_dim/P_dom"/>
</dbReference>
<dbReference type="InterPro" id="IPR003594">
    <property type="entry name" value="HATPase_dom"/>
</dbReference>
<dbReference type="SMART" id="SM00387">
    <property type="entry name" value="HATPase_c"/>
    <property type="match status" value="1"/>
</dbReference>
<dbReference type="Gene3D" id="3.40.50.2300">
    <property type="match status" value="1"/>
</dbReference>
<dbReference type="Pfam" id="PF20969">
    <property type="entry name" value="MASE11"/>
    <property type="match status" value="1"/>
</dbReference>
<evidence type="ECO:0000313" key="9">
    <source>
        <dbReference type="EMBL" id="MBS2098179.1"/>
    </source>
</evidence>
<dbReference type="InterPro" id="IPR001789">
    <property type="entry name" value="Sig_transdc_resp-reg_receiver"/>
</dbReference>
<dbReference type="Pfam" id="PF00512">
    <property type="entry name" value="HisKA"/>
    <property type="match status" value="1"/>
</dbReference>
<dbReference type="InterPro" id="IPR048437">
    <property type="entry name" value="MASE11"/>
</dbReference>
<keyword evidence="6" id="KW-0812">Transmembrane</keyword>
<dbReference type="PANTHER" id="PTHR45339:SF1">
    <property type="entry name" value="HYBRID SIGNAL TRANSDUCTION HISTIDINE KINASE J"/>
    <property type="match status" value="1"/>
</dbReference>
<feature type="transmembrane region" description="Helical" evidence="6">
    <location>
        <begin position="118"/>
        <end position="135"/>
    </location>
</feature>
<dbReference type="SUPFAM" id="SSF47384">
    <property type="entry name" value="Homodimeric domain of signal transducing histidine kinase"/>
    <property type="match status" value="1"/>
</dbReference>
<dbReference type="RefSeq" id="WP_212215425.1">
    <property type="nucleotide sequence ID" value="NZ_JAGUCO010000004.1"/>
</dbReference>
<dbReference type="PRINTS" id="PR00344">
    <property type="entry name" value="BCTRLSENSOR"/>
</dbReference>
<evidence type="ECO:0000313" key="10">
    <source>
        <dbReference type="Proteomes" id="UP000708576"/>
    </source>
</evidence>
<protein>
    <recommendedName>
        <fullName evidence="2">histidine kinase</fullName>
        <ecNumber evidence="2">2.7.13.3</ecNumber>
    </recommendedName>
</protein>
<evidence type="ECO:0000256" key="4">
    <source>
        <dbReference type="ARBA" id="ARBA00023012"/>
    </source>
</evidence>
<keyword evidence="6" id="KW-1133">Transmembrane helix</keyword>
<feature type="transmembrane region" description="Helical" evidence="6">
    <location>
        <begin position="94"/>
        <end position="112"/>
    </location>
</feature>
<organism evidence="9 10">
    <name type="scientific">Carboxylicivirga linearis</name>
    <dbReference type="NCBI Taxonomy" id="1628157"/>
    <lineage>
        <taxon>Bacteria</taxon>
        <taxon>Pseudomonadati</taxon>
        <taxon>Bacteroidota</taxon>
        <taxon>Bacteroidia</taxon>
        <taxon>Marinilabiliales</taxon>
        <taxon>Marinilabiliaceae</taxon>
        <taxon>Carboxylicivirga</taxon>
    </lineage>
</organism>
<evidence type="ECO:0000259" key="7">
    <source>
        <dbReference type="PROSITE" id="PS50109"/>
    </source>
</evidence>
<sequence length="613" mass="69978">MAKTKGSRLVREIDVFIRRRLGPSSAPTGDGLHYWRERIFHYFSIGLLFFGLVVYLYLGLTFIQEEAYTNAIFTTFVFLSAVFVTSVRSLPFKFRVGWILFLIYLIGIYQVLKANNSAVGYMFLLSYTLMSGILVGQKGAWFSILVSTISLAALSAILYLPTFSIPYTPAIPFLDYLQLSIVFTIVILITLLPLNSLLNGMLFSLKKEQRYRRLLRREHENLVLAKRKAEESDRLKTSFLSNMSHEIRTPMNAILGFSNLLSHPEIDTSEKEEFVNLIKINGKNLLTLVEDIIDISKLDSGQLQVKNAPCKLHSMMSEIFDSFHEDIKRRGLFNLKLYVKEGVSDENILILTDEHRLKQILVNLIGNAVKFTERGFIEFGYTQIEDQFLQFYVKDTGIGLPHGKENEIFERFSKFNNDKQRLYGGTGIGLSIAKHLVNLLGGEIWVESEAMIGTTFFFTLPYHRLMNQKLDEEAKRESIQDFNWEGKTFLVAEDEEDNFRYIEVALALSNASLIWAKDGQEAVNVFRKVNNIDLVLMDIKMPLMDGYTATREIKTINKDVPVIAQTAYALSEEKEKSKEAGCDDYIAKPIGYEDLLTTINRYVPGNGNLVSKL</sequence>
<dbReference type="PANTHER" id="PTHR45339">
    <property type="entry name" value="HYBRID SIGNAL TRANSDUCTION HISTIDINE KINASE J"/>
    <property type="match status" value="1"/>
</dbReference>
<dbReference type="SMART" id="SM00388">
    <property type="entry name" value="HisKA"/>
    <property type="match status" value="1"/>
</dbReference>
<keyword evidence="6" id="KW-0472">Membrane</keyword>
<feature type="transmembrane region" description="Helical" evidence="6">
    <location>
        <begin position="70"/>
        <end position="87"/>
    </location>
</feature>
<feature type="domain" description="Response regulatory" evidence="8">
    <location>
        <begin position="488"/>
        <end position="603"/>
    </location>
</feature>
<feature type="transmembrane region" description="Helical" evidence="6">
    <location>
        <begin position="39"/>
        <end position="58"/>
    </location>
</feature>
<keyword evidence="4" id="KW-0902">Two-component regulatory system</keyword>